<gene>
    <name evidence="3" type="ORF">BJ212DRAFT_1304914</name>
</gene>
<dbReference type="Pfam" id="PF00271">
    <property type="entry name" value="Helicase_C"/>
    <property type="match status" value="1"/>
</dbReference>
<dbReference type="PANTHER" id="PTHR10799">
    <property type="entry name" value="SNF2/RAD54 HELICASE FAMILY"/>
    <property type="match status" value="1"/>
</dbReference>
<dbReference type="EMBL" id="JABBWG010000084">
    <property type="protein sequence ID" value="KAG1801991.1"/>
    <property type="molecule type" value="Genomic_DNA"/>
</dbReference>
<keyword evidence="4" id="KW-1185">Reference proteome</keyword>
<sequence>MYGIDTSGNATIVQTLVFNAFVFAQISNSVNLRRLDWKLNIFEGMLNNWYFIAILQNNLPDMSRRAIMWSAQTTFPNVNKEEKLELLLHILSKFFAVPIFFQMTKVMDIMEDFLKMMGWKYLCFDGGTKMEEHALHIQQFNAKDSVSILLTQAGGLGLNLRTADTVIIQPTIFSILSQHIHACYKLDINNEMVIQSNPQSIANGQVPGHQSKLSVMCTIQAGCILLYSLNKQDDTIHSMIITLHLSNTDSDTILLGPEPPHPLPEPQQRFYPFFIRLHSLCNRLSTNHQIGPYLNIVPLAFAASASNNIFEAINCPDRQSAITGT</sequence>
<dbReference type="Proteomes" id="UP000807769">
    <property type="component" value="Unassembled WGS sequence"/>
</dbReference>
<dbReference type="CDD" id="cd18793">
    <property type="entry name" value="SF2_C_SNF"/>
    <property type="match status" value="1"/>
</dbReference>
<dbReference type="SUPFAM" id="SSF81665">
    <property type="entry name" value="Calcium ATPase, transmembrane domain M"/>
    <property type="match status" value="1"/>
</dbReference>
<accession>A0A9P7DS99</accession>
<evidence type="ECO:0000256" key="1">
    <source>
        <dbReference type="ARBA" id="ARBA00022801"/>
    </source>
</evidence>
<dbReference type="RefSeq" id="XP_041186210.1">
    <property type="nucleotide sequence ID" value="XM_041333695.1"/>
</dbReference>
<evidence type="ECO:0000313" key="4">
    <source>
        <dbReference type="Proteomes" id="UP000807769"/>
    </source>
</evidence>
<proteinExistence type="predicted"/>
<dbReference type="GeneID" id="64627712"/>
<feature type="domain" description="Helicase C-terminal" evidence="2">
    <location>
        <begin position="83"/>
        <end position="244"/>
    </location>
</feature>
<protein>
    <recommendedName>
        <fullName evidence="2">Helicase C-terminal domain-containing protein</fullName>
    </recommendedName>
</protein>
<evidence type="ECO:0000259" key="2">
    <source>
        <dbReference type="PROSITE" id="PS51194"/>
    </source>
</evidence>
<dbReference type="Gene3D" id="3.40.50.300">
    <property type="entry name" value="P-loop containing nucleotide triphosphate hydrolases"/>
    <property type="match status" value="1"/>
</dbReference>
<dbReference type="InterPro" id="IPR049730">
    <property type="entry name" value="SNF2/RAD54-like_C"/>
</dbReference>
<dbReference type="GO" id="GO:0016787">
    <property type="term" value="F:hydrolase activity"/>
    <property type="evidence" value="ECO:0007669"/>
    <property type="project" value="UniProtKB-KW"/>
</dbReference>
<evidence type="ECO:0000313" key="3">
    <source>
        <dbReference type="EMBL" id="KAG1801991.1"/>
    </source>
</evidence>
<organism evidence="3 4">
    <name type="scientific">Suillus subaureus</name>
    <dbReference type="NCBI Taxonomy" id="48587"/>
    <lineage>
        <taxon>Eukaryota</taxon>
        <taxon>Fungi</taxon>
        <taxon>Dikarya</taxon>
        <taxon>Basidiomycota</taxon>
        <taxon>Agaricomycotina</taxon>
        <taxon>Agaricomycetes</taxon>
        <taxon>Agaricomycetidae</taxon>
        <taxon>Boletales</taxon>
        <taxon>Suillineae</taxon>
        <taxon>Suillaceae</taxon>
        <taxon>Suillus</taxon>
    </lineage>
</organism>
<dbReference type="PROSITE" id="PS51194">
    <property type="entry name" value="HELICASE_CTER"/>
    <property type="match status" value="1"/>
</dbReference>
<dbReference type="SUPFAM" id="SSF52540">
    <property type="entry name" value="P-loop containing nucleoside triphosphate hydrolases"/>
    <property type="match status" value="1"/>
</dbReference>
<comment type="caution">
    <text evidence="3">The sequence shown here is derived from an EMBL/GenBank/DDBJ whole genome shotgun (WGS) entry which is preliminary data.</text>
</comment>
<dbReference type="InterPro" id="IPR001650">
    <property type="entry name" value="Helicase_C-like"/>
</dbReference>
<dbReference type="OrthoDB" id="2688910at2759"/>
<dbReference type="InterPro" id="IPR023298">
    <property type="entry name" value="ATPase_P-typ_TM_dom_sf"/>
</dbReference>
<name>A0A9P7DS99_9AGAM</name>
<reference evidence="3" key="1">
    <citation type="journal article" date="2020" name="New Phytol.">
        <title>Comparative genomics reveals dynamic genome evolution in host specialist ectomycorrhizal fungi.</title>
        <authorList>
            <person name="Lofgren L.A."/>
            <person name="Nguyen N.H."/>
            <person name="Vilgalys R."/>
            <person name="Ruytinx J."/>
            <person name="Liao H.L."/>
            <person name="Branco S."/>
            <person name="Kuo A."/>
            <person name="LaButti K."/>
            <person name="Lipzen A."/>
            <person name="Andreopoulos W."/>
            <person name="Pangilinan J."/>
            <person name="Riley R."/>
            <person name="Hundley H."/>
            <person name="Na H."/>
            <person name="Barry K."/>
            <person name="Grigoriev I.V."/>
            <person name="Stajich J.E."/>
            <person name="Kennedy P.G."/>
        </authorList>
    </citation>
    <scope>NUCLEOTIDE SEQUENCE</scope>
    <source>
        <strain evidence="3">MN1</strain>
    </source>
</reference>
<dbReference type="AlphaFoldDB" id="A0A9P7DS99"/>
<keyword evidence="1" id="KW-0378">Hydrolase</keyword>
<dbReference type="InterPro" id="IPR027417">
    <property type="entry name" value="P-loop_NTPase"/>
</dbReference>